<keyword evidence="2" id="KW-1185">Reference proteome</keyword>
<proteinExistence type="predicted"/>
<reference evidence="1 2" key="1">
    <citation type="submission" date="2021-05" db="EMBL/GenBank/DDBJ databases">
        <title>Genome Assembly of Synthetic Allotetraploid Brassica napus Reveals Homoeologous Exchanges between Subgenomes.</title>
        <authorList>
            <person name="Davis J.T."/>
        </authorList>
    </citation>
    <scope>NUCLEOTIDE SEQUENCE [LARGE SCALE GENOMIC DNA]</scope>
    <source>
        <strain evidence="2">cv. Da-Ae</strain>
        <tissue evidence="1">Seedling</tissue>
    </source>
</reference>
<evidence type="ECO:0000313" key="1">
    <source>
        <dbReference type="EMBL" id="KAH0917715.1"/>
    </source>
</evidence>
<evidence type="ECO:0000313" key="2">
    <source>
        <dbReference type="Proteomes" id="UP000824890"/>
    </source>
</evidence>
<sequence length="120" mass="13293">MTLAIHSMRECEQAQPRPQHPHDGILFGLSCSTWKSESAGLAWIFTDQDGSEKSSKSIYLYHVFSRCMAEAFTIQGALLNAASLNYHNICLRLDFQELIRLSTGGNGRLNSTAFSPTSIP</sequence>
<dbReference type="Proteomes" id="UP000824890">
    <property type="component" value="Unassembled WGS sequence"/>
</dbReference>
<accession>A0ABQ8CKY7</accession>
<organism evidence="1 2">
    <name type="scientific">Brassica napus</name>
    <name type="common">Rape</name>
    <dbReference type="NCBI Taxonomy" id="3708"/>
    <lineage>
        <taxon>Eukaryota</taxon>
        <taxon>Viridiplantae</taxon>
        <taxon>Streptophyta</taxon>
        <taxon>Embryophyta</taxon>
        <taxon>Tracheophyta</taxon>
        <taxon>Spermatophyta</taxon>
        <taxon>Magnoliopsida</taxon>
        <taxon>eudicotyledons</taxon>
        <taxon>Gunneridae</taxon>
        <taxon>Pentapetalae</taxon>
        <taxon>rosids</taxon>
        <taxon>malvids</taxon>
        <taxon>Brassicales</taxon>
        <taxon>Brassicaceae</taxon>
        <taxon>Brassiceae</taxon>
        <taxon>Brassica</taxon>
    </lineage>
</organism>
<gene>
    <name evidence="1" type="ORF">HID58_025375</name>
</gene>
<name>A0ABQ8CKY7_BRANA</name>
<protein>
    <recommendedName>
        <fullName evidence="3">RNase H type-1 domain-containing protein</fullName>
    </recommendedName>
</protein>
<comment type="caution">
    <text evidence="1">The sequence shown here is derived from an EMBL/GenBank/DDBJ whole genome shotgun (WGS) entry which is preliminary data.</text>
</comment>
<evidence type="ECO:0008006" key="3">
    <source>
        <dbReference type="Google" id="ProtNLM"/>
    </source>
</evidence>
<dbReference type="EMBL" id="JAGKQM010000007">
    <property type="protein sequence ID" value="KAH0917715.1"/>
    <property type="molecule type" value="Genomic_DNA"/>
</dbReference>